<evidence type="ECO:0000313" key="4">
    <source>
        <dbReference type="Proteomes" id="UP000240883"/>
    </source>
</evidence>
<evidence type="ECO:0000313" key="3">
    <source>
        <dbReference type="EMBL" id="PSN62109.1"/>
    </source>
</evidence>
<dbReference type="OrthoDB" id="5215637at2759"/>
<accession>A0A2T2N9N7</accession>
<feature type="signal peptide" evidence="2">
    <location>
        <begin position="1"/>
        <end position="17"/>
    </location>
</feature>
<organism evidence="3 4">
    <name type="scientific">Corynespora cassiicola Philippines</name>
    <dbReference type="NCBI Taxonomy" id="1448308"/>
    <lineage>
        <taxon>Eukaryota</taxon>
        <taxon>Fungi</taxon>
        <taxon>Dikarya</taxon>
        <taxon>Ascomycota</taxon>
        <taxon>Pezizomycotina</taxon>
        <taxon>Dothideomycetes</taxon>
        <taxon>Pleosporomycetidae</taxon>
        <taxon>Pleosporales</taxon>
        <taxon>Corynesporascaceae</taxon>
        <taxon>Corynespora</taxon>
    </lineage>
</organism>
<feature type="chain" id="PRO_5015624572" evidence="2">
    <location>
        <begin position="18"/>
        <end position="196"/>
    </location>
</feature>
<dbReference type="STRING" id="1448308.A0A2T2N9N7"/>
<feature type="non-terminal residue" evidence="3">
    <location>
        <position position="196"/>
    </location>
</feature>
<gene>
    <name evidence="3" type="ORF">BS50DRAFT_137489</name>
</gene>
<protein>
    <submittedName>
        <fullName evidence="3">Uncharacterized protein</fullName>
    </submittedName>
</protein>
<sequence length="196" mass="20214">MRCSVFAFAALAGIVMGQQKCYDLQGLELDDTYRPCGSGAGHSGCCATNKANHPDICLESGLCMATTNEHVGTIWERGCTDPTGKDPGCHSICSAAPNDSTSQTDSGQTEQVLAWNLQTCDMGTYCCRPASSTKSCCNTPSALHLTTTLGAPKLPTSTPSPLPPSNSTSPPSSSSSSSSTTTTTSPEANPTNPTNP</sequence>
<dbReference type="Proteomes" id="UP000240883">
    <property type="component" value="Unassembled WGS sequence"/>
</dbReference>
<proteinExistence type="predicted"/>
<keyword evidence="2" id="KW-0732">Signal</keyword>
<evidence type="ECO:0000256" key="1">
    <source>
        <dbReference type="SAM" id="MobiDB-lite"/>
    </source>
</evidence>
<feature type="compositionally biased region" description="Low complexity" evidence="1">
    <location>
        <begin position="165"/>
        <end position="196"/>
    </location>
</feature>
<keyword evidence="4" id="KW-1185">Reference proteome</keyword>
<dbReference type="AlphaFoldDB" id="A0A2T2N9N7"/>
<dbReference type="EMBL" id="KZ678142">
    <property type="protein sequence ID" value="PSN62109.1"/>
    <property type="molecule type" value="Genomic_DNA"/>
</dbReference>
<name>A0A2T2N9N7_CORCC</name>
<reference evidence="3 4" key="1">
    <citation type="journal article" date="2018" name="Front. Microbiol.">
        <title>Genome-Wide Analysis of Corynespora cassiicola Leaf Fall Disease Putative Effectors.</title>
        <authorList>
            <person name="Lopez D."/>
            <person name="Ribeiro S."/>
            <person name="Label P."/>
            <person name="Fumanal B."/>
            <person name="Venisse J.S."/>
            <person name="Kohler A."/>
            <person name="de Oliveira R.R."/>
            <person name="Labutti K."/>
            <person name="Lipzen A."/>
            <person name="Lail K."/>
            <person name="Bauer D."/>
            <person name="Ohm R.A."/>
            <person name="Barry K.W."/>
            <person name="Spatafora J."/>
            <person name="Grigoriev I.V."/>
            <person name="Martin F.M."/>
            <person name="Pujade-Renaud V."/>
        </authorList>
    </citation>
    <scope>NUCLEOTIDE SEQUENCE [LARGE SCALE GENOMIC DNA]</scope>
    <source>
        <strain evidence="3 4">Philippines</strain>
    </source>
</reference>
<evidence type="ECO:0000256" key="2">
    <source>
        <dbReference type="SAM" id="SignalP"/>
    </source>
</evidence>
<feature type="region of interest" description="Disordered" evidence="1">
    <location>
        <begin position="149"/>
        <end position="196"/>
    </location>
</feature>